<comment type="caution">
    <text evidence="6">The sequence shown here is derived from an EMBL/GenBank/DDBJ whole genome shotgun (WGS) entry which is preliminary data.</text>
</comment>
<keyword evidence="4" id="KW-1133">Transmembrane helix</keyword>
<dbReference type="PANTHER" id="PTHR19957:SF19">
    <property type="entry name" value="SYNTAXIN-4"/>
    <property type="match status" value="1"/>
</dbReference>
<keyword evidence="7" id="KW-1185">Reference proteome</keyword>
<evidence type="ECO:0000313" key="7">
    <source>
        <dbReference type="Proteomes" id="UP000791440"/>
    </source>
</evidence>
<dbReference type="GO" id="GO:0048278">
    <property type="term" value="P:vesicle docking"/>
    <property type="evidence" value="ECO:0007669"/>
    <property type="project" value="TreeGrafter"/>
</dbReference>
<reference evidence="6" key="1">
    <citation type="journal article" date="2016" name="Insect Biochem. Mol. Biol.">
        <title>Multifaceted biological insights from a draft genome sequence of the tobacco hornworm moth, Manduca sexta.</title>
        <authorList>
            <person name="Kanost M.R."/>
            <person name="Arrese E.L."/>
            <person name="Cao X."/>
            <person name="Chen Y.R."/>
            <person name="Chellapilla S."/>
            <person name="Goldsmith M.R."/>
            <person name="Grosse-Wilde E."/>
            <person name="Heckel D.G."/>
            <person name="Herndon N."/>
            <person name="Jiang H."/>
            <person name="Papanicolaou A."/>
            <person name="Qu J."/>
            <person name="Soulages J.L."/>
            <person name="Vogel H."/>
            <person name="Walters J."/>
            <person name="Waterhouse R.M."/>
            <person name="Ahn S.J."/>
            <person name="Almeida F.C."/>
            <person name="An C."/>
            <person name="Aqrawi P."/>
            <person name="Bretschneider A."/>
            <person name="Bryant W.B."/>
            <person name="Bucks S."/>
            <person name="Chao H."/>
            <person name="Chevignon G."/>
            <person name="Christen J.M."/>
            <person name="Clarke D.F."/>
            <person name="Dittmer N.T."/>
            <person name="Ferguson L.C.F."/>
            <person name="Garavelou S."/>
            <person name="Gordon K.H.J."/>
            <person name="Gunaratna R.T."/>
            <person name="Han Y."/>
            <person name="Hauser F."/>
            <person name="He Y."/>
            <person name="Heidel-Fischer H."/>
            <person name="Hirsh A."/>
            <person name="Hu Y."/>
            <person name="Jiang H."/>
            <person name="Kalra D."/>
            <person name="Klinner C."/>
            <person name="Konig C."/>
            <person name="Kovar C."/>
            <person name="Kroll A.R."/>
            <person name="Kuwar S.S."/>
            <person name="Lee S.L."/>
            <person name="Lehman R."/>
            <person name="Li K."/>
            <person name="Li Z."/>
            <person name="Liang H."/>
            <person name="Lovelace S."/>
            <person name="Lu Z."/>
            <person name="Mansfield J.H."/>
            <person name="McCulloch K.J."/>
            <person name="Mathew T."/>
            <person name="Morton B."/>
            <person name="Muzny D.M."/>
            <person name="Neunemann D."/>
            <person name="Ongeri F."/>
            <person name="Pauchet Y."/>
            <person name="Pu L.L."/>
            <person name="Pyrousis I."/>
            <person name="Rao X.J."/>
            <person name="Redding A."/>
            <person name="Roesel C."/>
            <person name="Sanchez-Gracia A."/>
            <person name="Schaack S."/>
            <person name="Shukla A."/>
            <person name="Tetreau G."/>
            <person name="Wang Y."/>
            <person name="Xiong G.H."/>
            <person name="Traut W."/>
            <person name="Walsh T.K."/>
            <person name="Worley K.C."/>
            <person name="Wu D."/>
            <person name="Wu W."/>
            <person name="Wu Y.Q."/>
            <person name="Zhang X."/>
            <person name="Zou Z."/>
            <person name="Zucker H."/>
            <person name="Briscoe A.D."/>
            <person name="Burmester T."/>
            <person name="Clem R.J."/>
            <person name="Feyereisen R."/>
            <person name="Grimmelikhuijzen C.J.P."/>
            <person name="Hamodrakas S.J."/>
            <person name="Hansson B.S."/>
            <person name="Huguet E."/>
            <person name="Jermiin L.S."/>
            <person name="Lan Q."/>
            <person name="Lehman H.K."/>
            <person name="Lorenzen M."/>
            <person name="Merzendorfer H."/>
            <person name="Michalopoulos I."/>
            <person name="Morton D.B."/>
            <person name="Muthukrishnan S."/>
            <person name="Oakeshott J.G."/>
            <person name="Palmer W."/>
            <person name="Park Y."/>
            <person name="Passarelli A.L."/>
            <person name="Rozas J."/>
            <person name="Schwartz L.M."/>
            <person name="Smith W."/>
            <person name="Southgate A."/>
            <person name="Vilcinskas A."/>
            <person name="Vogt R."/>
            <person name="Wang P."/>
            <person name="Werren J."/>
            <person name="Yu X.Q."/>
            <person name="Zhou J.J."/>
            <person name="Brown S.J."/>
            <person name="Scherer S.E."/>
            <person name="Richards S."/>
            <person name="Blissard G.W."/>
        </authorList>
    </citation>
    <scope>NUCLEOTIDE SEQUENCE</scope>
</reference>
<evidence type="ECO:0000256" key="2">
    <source>
        <dbReference type="ARBA" id="ARBA00009063"/>
    </source>
</evidence>
<dbReference type="PANTHER" id="PTHR19957">
    <property type="entry name" value="SYNTAXIN"/>
    <property type="match status" value="1"/>
</dbReference>
<keyword evidence="4" id="KW-0472">Membrane</keyword>
<evidence type="ECO:0000256" key="3">
    <source>
        <dbReference type="SAM" id="Coils"/>
    </source>
</evidence>
<keyword evidence="3" id="KW-0175">Coiled coil</keyword>
<evidence type="ECO:0000256" key="1">
    <source>
        <dbReference type="ARBA" id="ARBA00004211"/>
    </source>
</evidence>
<keyword evidence="4" id="KW-0812">Transmembrane</keyword>
<dbReference type="InterPro" id="IPR045242">
    <property type="entry name" value="Syntaxin"/>
</dbReference>
<organism evidence="6 7">
    <name type="scientific">Manduca sexta</name>
    <name type="common">Tobacco hawkmoth</name>
    <name type="synonym">Tobacco hornworm</name>
    <dbReference type="NCBI Taxonomy" id="7130"/>
    <lineage>
        <taxon>Eukaryota</taxon>
        <taxon>Metazoa</taxon>
        <taxon>Ecdysozoa</taxon>
        <taxon>Arthropoda</taxon>
        <taxon>Hexapoda</taxon>
        <taxon>Insecta</taxon>
        <taxon>Pterygota</taxon>
        <taxon>Neoptera</taxon>
        <taxon>Endopterygota</taxon>
        <taxon>Lepidoptera</taxon>
        <taxon>Glossata</taxon>
        <taxon>Ditrysia</taxon>
        <taxon>Bombycoidea</taxon>
        <taxon>Sphingidae</taxon>
        <taxon>Sphinginae</taxon>
        <taxon>Sphingini</taxon>
        <taxon>Manduca</taxon>
    </lineage>
</organism>
<sequence>MNFLSALGFILSKTVYNTCTTISSCSESKCDIIVQVERMRGWIHELNGNTQLMRRLHSDPTYHNNKQLQDQLDSAITQSNALGLKICGALRQFETRAARSSRNDAASRIARLQYAATRALYADALQAHHRVLDAVREHQLHLLQEQIRLTNLTISDEECQSLLDTKNISLFVDNVKAETAEARRALRAVEARHEELTRVEASLREVRDLFQQLAHLVAQQQEQVDSVEYYALQATEHVEYGGHQLLKGTVSRTKARKKKVSLIICLAAGFLIVLLVLVLT</sequence>
<dbReference type="GO" id="GO:0006906">
    <property type="term" value="P:vesicle fusion"/>
    <property type="evidence" value="ECO:0007669"/>
    <property type="project" value="TreeGrafter"/>
</dbReference>
<dbReference type="GO" id="GO:0005484">
    <property type="term" value="F:SNAP receptor activity"/>
    <property type="evidence" value="ECO:0007669"/>
    <property type="project" value="InterPro"/>
</dbReference>
<comment type="subcellular location">
    <subcellularLocation>
        <location evidence="1">Membrane</location>
        <topology evidence="1">Single-pass type IV membrane protein</topology>
    </subcellularLocation>
</comment>
<comment type="similarity">
    <text evidence="2">Belongs to the syntaxin family.</text>
</comment>
<dbReference type="GO" id="GO:0005886">
    <property type="term" value="C:plasma membrane"/>
    <property type="evidence" value="ECO:0007669"/>
    <property type="project" value="TreeGrafter"/>
</dbReference>
<dbReference type="AlphaFoldDB" id="A0A922CZN1"/>
<evidence type="ECO:0000259" key="5">
    <source>
        <dbReference type="PROSITE" id="PS50192"/>
    </source>
</evidence>
<dbReference type="CDD" id="cd15848">
    <property type="entry name" value="SNARE_syntaxin1-like"/>
    <property type="match status" value="1"/>
</dbReference>
<gene>
    <name evidence="6" type="ORF">O3G_MSEX015282</name>
</gene>
<protein>
    <recommendedName>
        <fullName evidence="5">t-SNARE coiled-coil homology domain-containing protein</fullName>
    </recommendedName>
</protein>
<dbReference type="PROSITE" id="PS50192">
    <property type="entry name" value="T_SNARE"/>
    <property type="match status" value="1"/>
</dbReference>
<name>A0A922CZN1_MANSE</name>
<dbReference type="GO" id="GO:0006886">
    <property type="term" value="P:intracellular protein transport"/>
    <property type="evidence" value="ECO:0007669"/>
    <property type="project" value="InterPro"/>
</dbReference>
<dbReference type="Pfam" id="PF05739">
    <property type="entry name" value="SNARE"/>
    <property type="match status" value="1"/>
</dbReference>
<dbReference type="GO" id="GO:0012505">
    <property type="term" value="C:endomembrane system"/>
    <property type="evidence" value="ECO:0007669"/>
    <property type="project" value="TreeGrafter"/>
</dbReference>
<dbReference type="SMART" id="SM00397">
    <property type="entry name" value="t_SNARE"/>
    <property type="match status" value="1"/>
</dbReference>
<evidence type="ECO:0000313" key="6">
    <source>
        <dbReference type="EMBL" id="KAG6465635.1"/>
    </source>
</evidence>
<dbReference type="InterPro" id="IPR006012">
    <property type="entry name" value="Syntaxin/epimorphin_CS"/>
</dbReference>
<dbReference type="GO" id="GO:0000149">
    <property type="term" value="F:SNARE binding"/>
    <property type="evidence" value="ECO:0007669"/>
    <property type="project" value="TreeGrafter"/>
</dbReference>
<feature type="domain" description="T-SNARE coiled-coil homology" evidence="5">
    <location>
        <begin position="186"/>
        <end position="248"/>
    </location>
</feature>
<dbReference type="InterPro" id="IPR000727">
    <property type="entry name" value="T_SNARE_dom"/>
</dbReference>
<feature type="coiled-coil region" evidence="3">
    <location>
        <begin position="172"/>
        <end position="199"/>
    </location>
</feature>
<dbReference type="EMBL" id="JH669622">
    <property type="protein sequence ID" value="KAG6465635.1"/>
    <property type="molecule type" value="Genomic_DNA"/>
</dbReference>
<proteinExistence type="inferred from homology"/>
<reference evidence="6" key="2">
    <citation type="submission" date="2020-12" db="EMBL/GenBank/DDBJ databases">
        <authorList>
            <person name="Kanost M."/>
        </authorList>
    </citation>
    <scope>NUCLEOTIDE SEQUENCE</scope>
</reference>
<dbReference type="PROSITE" id="PS00914">
    <property type="entry name" value="SYNTAXIN"/>
    <property type="match status" value="1"/>
</dbReference>
<dbReference type="GO" id="GO:0006887">
    <property type="term" value="P:exocytosis"/>
    <property type="evidence" value="ECO:0007669"/>
    <property type="project" value="TreeGrafter"/>
</dbReference>
<feature type="transmembrane region" description="Helical" evidence="4">
    <location>
        <begin position="260"/>
        <end position="279"/>
    </location>
</feature>
<dbReference type="Proteomes" id="UP000791440">
    <property type="component" value="Unassembled WGS sequence"/>
</dbReference>
<evidence type="ECO:0000256" key="4">
    <source>
        <dbReference type="SAM" id="Phobius"/>
    </source>
</evidence>
<dbReference type="GO" id="GO:0031201">
    <property type="term" value="C:SNARE complex"/>
    <property type="evidence" value="ECO:0007669"/>
    <property type="project" value="TreeGrafter"/>
</dbReference>
<accession>A0A922CZN1</accession>